<reference evidence="2 3" key="1">
    <citation type="submission" date="2020-05" db="EMBL/GenBank/DDBJ databases">
        <title>MicrobeNet Type strains.</title>
        <authorList>
            <person name="Nicholson A.C."/>
        </authorList>
    </citation>
    <scope>NUCLEOTIDE SEQUENCE [LARGE SCALE GENOMIC DNA]</scope>
    <source>
        <strain evidence="2 3">JCM 14547</strain>
    </source>
</reference>
<keyword evidence="1" id="KW-0175">Coiled coil</keyword>
<dbReference type="SUPFAM" id="SSF140453">
    <property type="entry name" value="EsxAB dimer-like"/>
    <property type="match status" value="1"/>
</dbReference>
<dbReference type="Gene3D" id="1.10.287.1060">
    <property type="entry name" value="ESAT-6-like"/>
    <property type="match status" value="1"/>
</dbReference>
<dbReference type="RefSeq" id="WP_171203613.1">
    <property type="nucleotide sequence ID" value="NZ_BAAANP010000024.1"/>
</dbReference>
<keyword evidence="3" id="KW-1185">Reference proteome</keyword>
<dbReference type="AlphaFoldDB" id="A0A849BME2"/>
<evidence type="ECO:0000313" key="2">
    <source>
        <dbReference type="EMBL" id="NNH23821.1"/>
    </source>
</evidence>
<organism evidence="2 3">
    <name type="scientific">Pseudokineococcus marinus</name>
    <dbReference type="NCBI Taxonomy" id="351215"/>
    <lineage>
        <taxon>Bacteria</taxon>
        <taxon>Bacillati</taxon>
        <taxon>Actinomycetota</taxon>
        <taxon>Actinomycetes</taxon>
        <taxon>Kineosporiales</taxon>
        <taxon>Kineosporiaceae</taxon>
        <taxon>Pseudokineococcus</taxon>
    </lineage>
</organism>
<comment type="caution">
    <text evidence="2">The sequence shown here is derived from an EMBL/GenBank/DDBJ whole genome shotgun (WGS) entry which is preliminary data.</text>
</comment>
<proteinExistence type="predicted"/>
<dbReference type="Proteomes" id="UP000555552">
    <property type="component" value="Unassembled WGS sequence"/>
</dbReference>
<evidence type="ECO:0000256" key="1">
    <source>
        <dbReference type="SAM" id="Coils"/>
    </source>
</evidence>
<dbReference type="InterPro" id="IPR010310">
    <property type="entry name" value="T7SS_ESAT-6-like"/>
</dbReference>
<name>A0A849BME2_9ACTN</name>
<accession>A0A849BME2</accession>
<dbReference type="Pfam" id="PF06013">
    <property type="entry name" value="WXG100"/>
    <property type="match status" value="1"/>
</dbReference>
<dbReference type="EMBL" id="JABEMA010000201">
    <property type="protein sequence ID" value="NNH23821.1"/>
    <property type="molecule type" value="Genomic_DNA"/>
</dbReference>
<feature type="coiled-coil region" evidence="1">
    <location>
        <begin position="11"/>
        <end position="45"/>
    </location>
</feature>
<sequence length="99" mass="10386">MAGGGGVHVEHEALAAQASNLAATKNELEAVLTRLQGQIQELVSSGFVTDSASVSFGEAHERWTTAARATVTELETMGSYLGSTSEAFASVDQQFTVRL</sequence>
<dbReference type="InterPro" id="IPR036689">
    <property type="entry name" value="ESAT-6-like_sf"/>
</dbReference>
<evidence type="ECO:0000313" key="3">
    <source>
        <dbReference type="Proteomes" id="UP000555552"/>
    </source>
</evidence>
<gene>
    <name evidence="2" type="ORF">HLB09_12105</name>
</gene>
<protein>
    <submittedName>
        <fullName evidence="2">WXG100 family type VII secretion target</fullName>
    </submittedName>
</protein>